<name>A0A150GJH6_GONPE</name>
<dbReference type="EMBL" id="LSYV01000020">
    <property type="protein sequence ID" value="KXZ49914.1"/>
    <property type="molecule type" value="Genomic_DNA"/>
</dbReference>
<keyword evidence="2" id="KW-0812">Transmembrane</keyword>
<feature type="transmembrane region" description="Helical" evidence="2">
    <location>
        <begin position="6"/>
        <end position="32"/>
    </location>
</feature>
<protein>
    <submittedName>
        <fullName evidence="3">Uncharacterized protein</fullName>
    </submittedName>
</protein>
<dbReference type="OrthoDB" id="544155at2759"/>
<sequence length="272" mass="28589">MGELAAGAGIGIGISIGFCLGVAVAVVVMRLLTPRSMMASKSGTPQKAHTRPGVDTFPSHVNLDTQPVSPQDDVLYSPLATSMVKSRKSAVGVKNSANMSVCLSPEATAALGGHGSVVLNIMRPAGTSATPGTALSGQFSNAVTPTRPPPTQPFAYGPGNLNSIAQPEQQPAPQPQPASLQQQPAEQKTPVQKQPTHQRMVSLADAYGAEEMDDEWAVVLGDLDGMLERQGQPRLASPERAVAVKTLIRFTGSRGMKVAMEEALNDVLRYRK</sequence>
<feature type="compositionally biased region" description="Low complexity" evidence="1">
    <location>
        <begin position="177"/>
        <end position="187"/>
    </location>
</feature>
<comment type="caution">
    <text evidence="3">The sequence shown here is derived from an EMBL/GenBank/DDBJ whole genome shotgun (WGS) entry which is preliminary data.</text>
</comment>
<keyword evidence="2" id="KW-1133">Transmembrane helix</keyword>
<keyword evidence="4" id="KW-1185">Reference proteome</keyword>
<proteinExistence type="predicted"/>
<feature type="compositionally biased region" description="Polar residues" evidence="1">
    <location>
        <begin position="189"/>
        <end position="199"/>
    </location>
</feature>
<dbReference type="Proteomes" id="UP000075714">
    <property type="component" value="Unassembled WGS sequence"/>
</dbReference>
<reference evidence="4" key="1">
    <citation type="journal article" date="2016" name="Nat. Commun.">
        <title>The Gonium pectorale genome demonstrates co-option of cell cycle regulation during the evolution of multicellularity.</title>
        <authorList>
            <person name="Hanschen E.R."/>
            <person name="Marriage T.N."/>
            <person name="Ferris P.J."/>
            <person name="Hamaji T."/>
            <person name="Toyoda A."/>
            <person name="Fujiyama A."/>
            <person name="Neme R."/>
            <person name="Noguchi H."/>
            <person name="Minakuchi Y."/>
            <person name="Suzuki M."/>
            <person name="Kawai-Toyooka H."/>
            <person name="Smith D.R."/>
            <person name="Sparks H."/>
            <person name="Anderson J."/>
            <person name="Bakaric R."/>
            <person name="Luria V."/>
            <person name="Karger A."/>
            <person name="Kirschner M.W."/>
            <person name="Durand P.M."/>
            <person name="Michod R.E."/>
            <person name="Nozaki H."/>
            <person name="Olson B.J."/>
        </authorList>
    </citation>
    <scope>NUCLEOTIDE SEQUENCE [LARGE SCALE GENOMIC DNA]</scope>
    <source>
        <strain evidence="4">NIES-2863</strain>
    </source>
</reference>
<gene>
    <name evidence="3" type="ORF">GPECTOR_19g365</name>
</gene>
<feature type="compositionally biased region" description="Polar residues" evidence="1">
    <location>
        <begin position="129"/>
        <end position="144"/>
    </location>
</feature>
<evidence type="ECO:0000256" key="2">
    <source>
        <dbReference type="SAM" id="Phobius"/>
    </source>
</evidence>
<evidence type="ECO:0000256" key="1">
    <source>
        <dbReference type="SAM" id="MobiDB-lite"/>
    </source>
</evidence>
<evidence type="ECO:0000313" key="4">
    <source>
        <dbReference type="Proteomes" id="UP000075714"/>
    </source>
</evidence>
<feature type="region of interest" description="Disordered" evidence="1">
    <location>
        <begin position="129"/>
        <end position="199"/>
    </location>
</feature>
<evidence type="ECO:0000313" key="3">
    <source>
        <dbReference type="EMBL" id="KXZ49914.1"/>
    </source>
</evidence>
<keyword evidence="2" id="KW-0472">Membrane</keyword>
<dbReference type="AlphaFoldDB" id="A0A150GJH6"/>
<accession>A0A150GJH6</accession>
<organism evidence="3 4">
    <name type="scientific">Gonium pectorale</name>
    <name type="common">Green alga</name>
    <dbReference type="NCBI Taxonomy" id="33097"/>
    <lineage>
        <taxon>Eukaryota</taxon>
        <taxon>Viridiplantae</taxon>
        <taxon>Chlorophyta</taxon>
        <taxon>core chlorophytes</taxon>
        <taxon>Chlorophyceae</taxon>
        <taxon>CS clade</taxon>
        <taxon>Chlamydomonadales</taxon>
        <taxon>Volvocaceae</taxon>
        <taxon>Gonium</taxon>
    </lineage>
</organism>